<accession>A0A7U2EUF8</accession>
<name>A0A7U2EUF8_PHANO</name>
<protein>
    <submittedName>
        <fullName evidence="2">Uncharacterized protein</fullName>
    </submittedName>
</protein>
<dbReference type="VEuPathDB" id="FungiDB:JI435_035470"/>
<organism evidence="2 3">
    <name type="scientific">Phaeosphaeria nodorum (strain SN15 / ATCC MYA-4574 / FGSC 10173)</name>
    <name type="common">Glume blotch fungus</name>
    <name type="synonym">Parastagonospora nodorum</name>
    <dbReference type="NCBI Taxonomy" id="321614"/>
    <lineage>
        <taxon>Eukaryota</taxon>
        <taxon>Fungi</taxon>
        <taxon>Dikarya</taxon>
        <taxon>Ascomycota</taxon>
        <taxon>Pezizomycotina</taxon>
        <taxon>Dothideomycetes</taxon>
        <taxon>Pleosporomycetidae</taxon>
        <taxon>Pleosporales</taxon>
        <taxon>Pleosporineae</taxon>
        <taxon>Phaeosphaeriaceae</taxon>
        <taxon>Parastagonospora</taxon>
    </lineage>
</organism>
<feature type="region of interest" description="Disordered" evidence="1">
    <location>
        <begin position="18"/>
        <end position="44"/>
    </location>
</feature>
<dbReference type="OrthoDB" id="3800772at2759"/>
<reference evidence="3" key="1">
    <citation type="journal article" date="2021" name="BMC Genomics">
        <title>Chromosome-level genome assembly and manually-curated proteome of model necrotroph Parastagonospora nodorum Sn15 reveals a genome-wide trove of candidate effector homologs, and redundancy of virulence-related functions within an accessory chromosome.</title>
        <authorList>
            <person name="Bertazzoni S."/>
            <person name="Jones D.A.B."/>
            <person name="Phan H.T."/>
            <person name="Tan K.-C."/>
            <person name="Hane J.K."/>
        </authorList>
    </citation>
    <scope>NUCLEOTIDE SEQUENCE [LARGE SCALE GENOMIC DNA]</scope>
    <source>
        <strain evidence="3">SN15 / ATCC MYA-4574 / FGSC 10173)</strain>
    </source>
</reference>
<evidence type="ECO:0000313" key="3">
    <source>
        <dbReference type="Proteomes" id="UP000663193"/>
    </source>
</evidence>
<evidence type="ECO:0000256" key="1">
    <source>
        <dbReference type="SAM" id="MobiDB-lite"/>
    </source>
</evidence>
<proteinExistence type="predicted"/>
<sequence>MKPRPACMSLAISTPAWRAPRPATPRRATFPLPGTTSTSSLPDIAGTPPVPALSYWLPETPSPLSSTAPSSPVNQFLLPLPSEPLFSIASPLLPASPLSMFDYSMSPGFTVSPMSSTFGIGAMSPVSPTFLFSRTPTPTTVTFAKLSSPTARSFLLPMSPLSPRFMYPRTPPAPRQMDVKTRQKSSIQEAISTSPGRKESVQHALEELMDRKASIASVLSMGQQRMTMKINFYQWLAVRRWEGMEKDEKSRWGRWRAKKVQGFWKRMVGQKREHEEKQTPERSRIKVLRDAEACL</sequence>
<dbReference type="Proteomes" id="UP000663193">
    <property type="component" value="Chromosome 3"/>
</dbReference>
<feature type="compositionally biased region" description="Low complexity" evidence="1">
    <location>
        <begin position="18"/>
        <end position="29"/>
    </location>
</feature>
<dbReference type="AlphaFoldDB" id="A0A7U2EUF8"/>
<dbReference type="EMBL" id="CP069025">
    <property type="protein sequence ID" value="QRC93308.1"/>
    <property type="molecule type" value="Genomic_DNA"/>
</dbReference>
<evidence type="ECO:0000313" key="2">
    <source>
        <dbReference type="EMBL" id="QRC93308.1"/>
    </source>
</evidence>
<gene>
    <name evidence="2" type="ORF">JI435_035470</name>
</gene>
<keyword evidence="3" id="KW-1185">Reference proteome</keyword>